<dbReference type="SUPFAM" id="SSF88688">
    <property type="entry name" value="Families 57/38 glycoside transferase middle domain"/>
    <property type="match status" value="1"/>
</dbReference>
<dbReference type="InterPro" id="IPR000602">
    <property type="entry name" value="Glyco_hydro_38_N"/>
</dbReference>
<dbReference type="GO" id="GO:0030246">
    <property type="term" value="F:carbohydrate binding"/>
    <property type="evidence" value="ECO:0007669"/>
    <property type="project" value="InterPro"/>
</dbReference>
<dbReference type="InterPro" id="IPR028995">
    <property type="entry name" value="Glyco_hydro_57/38_cen_sf"/>
</dbReference>
<organism evidence="6 7">
    <name type="scientific">Candidatus Caccalectryoclostridium excrementigallinarum</name>
    <dbReference type="NCBI Taxonomy" id="2840710"/>
    <lineage>
        <taxon>Bacteria</taxon>
        <taxon>Bacillati</taxon>
        <taxon>Bacillota</taxon>
        <taxon>Clostridia</taxon>
        <taxon>Christensenellales</taxon>
        <taxon>Christensenellaceae</taxon>
        <taxon>Christensenellaceae incertae sedis</taxon>
        <taxon>Candidatus Caccalectryoclostridium</taxon>
    </lineage>
</organism>
<dbReference type="Pfam" id="PF22907">
    <property type="entry name" value="Ams1-like_1st"/>
    <property type="match status" value="1"/>
</dbReference>
<dbReference type="SMART" id="SM00872">
    <property type="entry name" value="Alpha-mann_mid"/>
    <property type="match status" value="1"/>
</dbReference>
<dbReference type="InterPro" id="IPR054723">
    <property type="entry name" value="Ams1-like_N"/>
</dbReference>
<dbReference type="Pfam" id="PF01074">
    <property type="entry name" value="Glyco_hydro_38N"/>
    <property type="match status" value="1"/>
</dbReference>
<dbReference type="GO" id="GO:0004559">
    <property type="term" value="F:alpha-mannosidase activity"/>
    <property type="evidence" value="ECO:0007669"/>
    <property type="project" value="InterPro"/>
</dbReference>
<evidence type="ECO:0000256" key="3">
    <source>
        <dbReference type="ARBA" id="ARBA00022801"/>
    </source>
</evidence>
<keyword evidence="3" id="KW-0378">Hydrolase</keyword>
<dbReference type="InterPro" id="IPR027291">
    <property type="entry name" value="Glyco_hydro_38_N_sf"/>
</dbReference>
<proteinExistence type="inferred from homology"/>
<comment type="caution">
    <text evidence="6">The sequence shown here is derived from an EMBL/GenBank/DDBJ whole genome shotgun (WGS) entry which is preliminary data.</text>
</comment>
<dbReference type="Pfam" id="PF07748">
    <property type="entry name" value="Glyco_hydro_38C"/>
    <property type="match status" value="1"/>
</dbReference>
<dbReference type="EMBL" id="DVNJ01000024">
    <property type="protein sequence ID" value="HIU63042.1"/>
    <property type="molecule type" value="Genomic_DNA"/>
</dbReference>
<dbReference type="AlphaFoldDB" id="A0A9D1MMX2"/>
<evidence type="ECO:0000313" key="6">
    <source>
        <dbReference type="EMBL" id="HIU63042.1"/>
    </source>
</evidence>
<dbReference type="Proteomes" id="UP000824145">
    <property type="component" value="Unassembled WGS sequence"/>
</dbReference>
<reference evidence="6" key="2">
    <citation type="journal article" date="2021" name="PeerJ">
        <title>Extensive microbial diversity within the chicken gut microbiome revealed by metagenomics and culture.</title>
        <authorList>
            <person name="Gilroy R."/>
            <person name="Ravi A."/>
            <person name="Getino M."/>
            <person name="Pursley I."/>
            <person name="Horton D.L."/>
            <person name="Alikhan N.F."/>
            <person name="Baker D."/>
            <person name="Gharbi K."/>
            <person name="Hall N."/>
            <person name="Watson M."/>
            <person name="Adriaenssens E.M."/>
            <person name="Foster-Nyarko E."/>
            <person name="Jarju S."/>
            <person name="Secka A."/>
            <person name="Antonio M."/>
            <person name="Oren A."/>
            <person name="Chaudhuri R.R."/>
            <person name="La Ragione R."/>
            <person name="Hildebrand F."/>
            <person name="Pallen M.J."/>
        </authorList>
    </citation>
    <scope>NUCLEOTIDE SEQUENCE</scope>
    <source>
        <strain evidence="6">9366</strain>
    </source>
</reference>
<protein>
    <submittedName>
        <fullName evidence="6">Alpha-mannosidase</fullName>
    </submittedName>
</protein>
<dbReference type="PANTHER" id="PTHR46017:SF1">
    <property type="entry name" value="ALPHA-MANNOSIDASE 2C1"/>
    <property type="match status" value="1"/>
</dbReference>
<dbReference type="Gene3D" id="2.60.40.2220">
    <property type="match status" value="1"/>
</dbReference>
<dbReference type="InterPro" id="IPR011330">
    <property type="entry name" value="Glyco_hydro/deAcase_b/a-brl"/>
</dbReference>
<keyword evidence="2" id="KW-0479">Metal-binding</keyword>
<dbReference type="Gene3D" id="1.20.1270.50">
    <property type="entry name" value="Glycoside hydrolase family 38, central domain"/>
    <property type="match status" value="1"/>
</dbReference>
<evidence type="ECO:0000259" key="5">
    <source>
        <dbReference type="SMART" id="SM00872"/>
    </source>
</evidence>
<dbReference type="FunFam" id="3.20.110.10:FF:000002">
    <property type="entry name" value="alpha-mannosidase 2C1 isoform X1"/>
    <property type="match status" value="1"/>
</dbReference>
<dbReference type="SUPFAM" id="SSF74650">
    <property type="entry name" value="Galactose mutarotase-like"/>
    <property type="match status" value="1"/>
</dbReference>
<evidence type="ECO:0000313" key="7">
    <source>
        <dbReference type="Proteomes" id="UP000824145"/>
    </source>
</evidence>
<dbReference type="GO" id="GO:0006013">
    <property type="term" value="P:mannose metabolic process"/>
    <property type="evidence" value="ECO:0007669"/>
    <property type="project" value="InterPro"/>
</dbReference>
<dbReference type="InterPro" id="IPR041147">
    <property type="entry name" value="GH38_C"/>
</dbReference>
<dbReference type="InterPro" id="IPR011013">
    <property type="entry name" value="Gal_mutarotase_sf_dom"/>
</dbReference>
<dbReference type="GO" id="GO:0009313">
    <property type="term" value="P:oligosaccharide catabolic process"/>
    <property type="evidence" value="ECO:0007669"/>
    <property type="project" value="TreeGrafter"/>
</dbReference>
<dbReference type="InterPro" id="IPR011682">
    <property type="entry name" value="Glyco_hydro_38_C"/>
</dbReference>
<dbReference type="CDD" id="cd10789">
    <property type="entry name" value="GH38N_AMII_ER_cytosolic"/>
    <property type="match status" value="1"/>
</dbReference>
<gene>
    <name evidence="6" type="ORF">IAB07_04685</name>
</gene>
<dbReference type="PANTHER" id="PTHR46017">
    <property type="entry name" value="ALPHA-MANNOSIDASE 2C1"/>
    <property type="match status" value="1"/>
</dbReference>
<dbReference type="InterPro" id="IPR037094">
    <property type="entry name" value="Glyco_hydro_38_cen_sf"/>
</dbReference>
<dbReference type="Gene3D" id="2.70.98.30">
    <property type="entry name" value="Golgi alpha-mannosidase II, domain 4"/>
    <property type="match status" value="1"/>
</dbReference>
<dbReference type="GO" id="GO:0046872">
    <property type="term" value="F:metal ion binding"/>
    <property type="evidence" value="ECO:0007669"/>
    <property type="project" value="UniProtKB-KW"/>
</dbReference>
<name>A0A9D1MMX2_9FIRM</name>
<dbReference type="Gene3D" id="3.20.110.10">
    <property type="entry name" value="Glycoside hydrolase 38, N terminal domain"/>
    <property type="match status" value="1"/>
</dbReference>
<evidence type="ECO:0000256" key="4">
    <source>
        <dbReference type="ARBA" id="ARBA00023295"/>
    </source>
</evidence>
<feature type="domain" description="Glycoside hydrolase family 38 central" evidence="5">
    <location>
        <begin position="521"/>
        <end position="598"/>
    </location>
</feature>
<evidence type="ECO:0000256" key="2">
    <source>
        <dbReference type="ARBA" id="ARBA00022723"/>
    </source>
</evidence>
<keyword evidence="4" id="KW-0326">Glycosidase</keyword>
<comment type="similarity">
    <text evidence="1">Belongs to the glycosyl hydrolase 38 family.</text>
</comment>
<dbReference type="SUPFAM" id="SSF88713">
    <property type="entry name" value="Glycoside hydrolase/deacetylase"/>
    <property type="match status" value="1"/>
</dbReference>
<accession>A0A9D1MMX2</accession>
<dbReference type="InterPro" id="IPR015341">
    <property type="entry name" value="Glyco_hydro_38_cen"/>
</dbReference>
<evidence type="ECO:0000256" key="1">
    <source>
        <dbReference type="ARBA" id="ARBA00009792"/>
    </source>
</evidence>
<dbReference type="FunFam" id="1.20.1270.50:FF:000004">
    <property type="entry name" value="alpha-mannosidase 2C1 isoform X1"/>
    <property type="match status" value="1"/>
</dbReference>
<dbReference type="Pfam" id="PF09261">
    <property type="entry name" value="Alpha-mann_mid"/>
    <property type="match status" value="1"/>
</dbReference>
<dbReference type="Pfam" id="PF17677">
    <property type="entry name" value="Glyco_hydro38C2"/>
    <property type="match status" value="1"/>
</dbReference>
<sequence>MGNDKNFVLKAIANGSHAFNLIALKGKIYKKIASLKPQGILSDEPIKWEDLDKSKFKNMRFMQKWADKFGCAWFRFTGTVPEAGKGKRVVARIKLQGEGLVYDKDGHVLQGITQVLSKGDLFHSTIGKQIVDISPCAEGGEEVELYVDAGFNGKLRFENMSAHLRRYDLAVMNEELNSYYYDYIEAYFLMCKLLGDAEGMKDSDVGKAEVYSARAKELDEGMKNAWKVFKEQGAAKAREALAPVLFRPIDYPAVTHYAVGHAHIDLAWLWPLRETRRKIGRTFANQLRNIKKYDNFIFAESQAQMFTWLKEDYPEVFEQVKKYVAEGRIELQGGMWVESDCNLPSGESWIRQFLYGKRYFKEEFGKDMKMCWLPDCFGFPATLPQVIKGCGMDYFMTIKIMSNTVNEFPHSSFKWKGLDGSEVLAHMEPAGDYNSGASPLAIFKSNKRNKEKESVPVCLLLYGDGDGGGGPGEGHIEYVSRMQKGIYGLAPVKPSKAIDFFEELEKYNDVIPEYDGELYYERHQGTYTSQAAAKLWNRRMENMLHLVELLGAEGKLRGVSYDRALVESIWKEVLLYQFHDVLPGSSIKRVYDESRERYKELYKQIQGVAAKLIDDMSSGESEEYTAINPVDFARKEFIRVEDKWYSVDLPAMGAGKIAPVENMDVSSLTFGENTISNGLITITFGKGGEITSLFDVKNAKELVREGQYFNKLTVYEDPFMYYNAWDIRMDYDKLKKHSLKLEGSDTYIDGVRVVRRNRYRFMDSQFEQTVALTLGDTLVQFDMDADWHEELKMLRADFIPSVFADKVKCDIQFGQIDRSTKNDTSIEQAQFEVCAHKFVNLDGEDYSLALFNRCKYGHKVKEGMLSLALLRAPRFPDPECDRGSHHISYALYPHKEKFEESDVKARAYCYNNVVMLRKANFEEKCPVGVEGDGVILETVKVAEDEKGIVARLYEYKGKETKAKVSFASKGAAFECDMLENKKGKAELSKLAFKPFEIKTLYFEL</sequence>
<reference evidence="6" key="1">
    <citation type="submission" date="2020-10" db="EMBL/GenBank/DDBJ databases">
        <authorList>
            <person name="Gilroy R."/>
        </authorList>
    </citation>
    <scope>NUCLEOTIDE SEQUENCE</scope>
    <source>
        <strain evidence="6">9366</strain>
    </source>
</reference>